<evidence type="ECO:0000313" key="2">
    <source>
        <dbReference type="WBParaSite" id="Csp11.Scaffold629.g13533.t1"/>
    </source>
</evidence>
<evidence type="ECO:0000313" key="1">
    <source>
        <dbReference type="Proteomes" id="UP000095282"/>
    </source>
</evidence>
<protein>
    <submittedName>
        <fullName evidence="2">BRO1 domain-containing protein</fullName>
    </submittedName>
</protein>
<name>A0A1I7U059_9PELO</name>
<organism evidence="1 2">
    <name type="scientific">Caenorhabditis tropicalis</name>
    <dbReference type="NCBI Taxonomy" id="1561998"/>
    <lineage>
        <taxon>Eukaryota</taxon>
        <taxon>Metazoa</taxon>
        <taxon>Ecdysozoa</taxon>
        <taxon>Nematoda</taxon>
        <taxon>Chromadorea</taxon>
        <taxon>Rhabditida</taxon>
        <taxon>Rhabditina</taxon>
        <taxon>Rhabditomorpha</taxon>
        <taxon>Rhabditoidea</taxon>
        <taxon>Rhabditidae</taxon>
        <taxon>Peloderinae</taxon>
        <taxon>Caenorhabditis</taxon>
    </lineage>
</organism>
<reference evidence="2" key="1">
    <citation type="submission" date="2016-11" db="UniProtKB">
        <authorList>
            <consortium name="WormBaseParasite"/>
        </authorList>
    </citation>
    <scope>IDENTIFICATION</scope>
</reference>
<sequence>MTSSSPEEIPITKVFLTTAHCKELVPVITDFNKLIEALESKLELLKKMEQSQKHYVQAMEDGKNADETNAQFADDENDIYPYTRGLASYYYNAYIQTTKLLADETINLNEKAQKAQLDICHLIFNLVGHDLNIADRAAVVTVLVSWRKQGFEEIKVKGVRNIQFHEFYLLSEMFIKNADIIFNEYSQSARKKTQLDKVLSFKQRNRLTKTALAACHFQKQLSRLVLEYARIAYEDVADYAHRRMEYQISVHISQLHTLDLDARMMIAAAFGANLSNKNLIPTYPTVDVNKEKKVGKAAVKIENEQKMQKVHDLDDGTHDNYTKLYVLTQNVVTAYNEYMAERQPVMELQEKETTKAKKVIKASTSKQ</sequence>
<dbReference type="WBParaSite" id="Csp11.Scaffold629.g13533.t1">
    <property type="protein sequence ID" value="Csp11.Scaffold629.g13533.t1"/>
    <property type="gene ID" value="Csp11.Scaffold629.g13533"/>
</dbReference>
<accession>A0A1I7U059</accession>
<dbReference type="AlphaFoldDB" id="A0A1I7U059"/>
<proteinExistence type="predicted"/>
<dbReference type="Proteomes" id="UP000095282">
    <property type="component" value="Unplaced"/>
</dbReference>
<dbReference type="eggNOG" id="ENOG502TJZH">
    <property type="taxonomic scope" value="Eukaryota"/>
</dbReference>
<keyword evidence="1" id="KW-1185">Reference proteome</keyword>